<keyword evidence="6" id="KW-1185">Reference proteome</keyword>
<dbReference type="SUPFAM" id="SSF53850">
    <property type="entry name" value="Periplasmic binding protein-like II"/>
    <property type="match status" value="1"/>
</dbReference>
<organism evidence="5 6">
    <name type="scientific">Glycomyces paridis</name>
    <dbReference type="NCBI Taxonomy" id="2126555"/>
    <lineage>
        <taxon>Bacteria</taxon>
        <taxon>Bacillati</taxon>
        <taxon>Actinomycetota</taxon>
        <taxon>Actinomycetes</taxon>
        <taxon>Glycomycetales</taxon>
        <taxon>Glycomycetaceae</taxon>
        <taxon>Glycomyces</taxon>
    </lineage>
</organism>
<dbReference type="PROSITE" id="PS51318">
    <property type="entry name" value="TAT"/>
    <property type="match status" value="1"/>
</dbReference>
<evidence type="ECO:0000313" key="6">
    <source>
        <dbReference type="Proteomes" id="UP000305792"/>
    </source>
</evidence>
<dbReference type="GO" id="GO:0015833">
    <property type="term" value="P:peptide transport"/>
    <property type="evidence" value="ECO:0007669"/>
    <property type="project" value="TreeGrafter"/>
</dbReference>
<evidence type="ECO:0000313" key="5">
    <source>
        <dbReference type="EMBL" id="THV28020.1"/>
    </source>
</evidence>
<dbReference type="Proteomes" id="UP000305792">
    <property type="component" value="Unassembled WGS sequence"/>
</dbReference>
<dbReference type="EMBL" id="STGX01000009">
    <property type="protein sequence ID" value="THV28020.1"/>
    <property type="molecule type" value="Genomic_DNA"/>
</dbReference>
<protein>
    <recommendedName>
        <fullName evidence="4">Solute-binding protein family 5 domain-containing protein</fullName>
    </recommendedName>
</protein>
<dbReference type="OrthoDB" id="7888869at2"/>
<evidence type="ECO:0000256" key="1">
    <source>
        <dbReference type="ARBA" id="ARBA00005695"/>
    </source>
</evidence>
<evidence type="ECO:0000259" key="4">
    <source>
        <dbReference type="Pfam" id="PF00496"/>
    </source>
</evidence>
<comment type="caution">
    <text evidence="5">The sequence shown here is derived from an EMBL/GenBank/DDBJ whole genome shotgun (WGS) entry which is preliminary data.</text>
</comment>
<dbReference type="InterPro" id="IPR006311">
    <property type="entry name" value="TAT_signal"/>
</dbReference>
<evidence type="ECO:0000256" key="2">
    <source>
        <dbReference type="ARBA" id="ARBA00022448"/>
    </source>
</evidence>
<feature type="domain" description="Solute-binding protein family 5" evidence="4">
    <location>
        <begin position="93"/>
        <end position="474"/>
    </location>
</feature>
<dbReference type="Gene3D" id="3.40.190.10">
    <property type="entry name" value="Periplasmic binding protein-like II"/>
    <property type="match status" value="1"/>
</dbReference>
<sequence length="595" mass="64660">MTSQQFELSRRRLMQAVGIGAGAVATTSVLGACQAGGSDDEGASGKFVYVYPFDITTQHYNAAINNAALLTSAPVAELFVPRPAILNWDTQEWIPQLAESVELAEKVLTIKLRSGIKWTDGNALTSKDVVGTIYLQKLNAAQGTVGWDQLVSATADDDTTVTVTYSDVFTGVEHGALKAQILPHARYGEWMDEAETLVLAGKVQGDPEQSALSEKIAAENFLEAEGGFITCGAYKFGEVGETVVTFEVHEDGLFADNVKFSTIEVQKGDNAASVQFLLAKEVDYSTQVLGATDRSSIEGVEGLVELSTPGYDGIGLMLNQDRFPEFADVRVRKAIQYVFDPEVIGEIAKGAGGYYIPATYTGLPDPHAEGLFDDVELEYYSADHAKAESLLTEAGWKKESDGWHKPDGKLAEYTIIGVEGWTDFTLSGEQAANQLSEFGLAVKYANVPDDNPWGIWTAGDFDIAVRQWANPFVPYVYGSWQMTWFTDNGLTADAMGMGLPVDAVESPSQGTVNIEDLYFQSQKGTEEEQAAANKTLGIVFNETLPRLPLFLNQRVSYGIEGARVKSIDPAGYELNDIFFDNPIMVRILEGGIEPK</sequence>
<reference evidence="5 6" key="1">
    <citation type="journal article" date="2018" name="Int. J. Syst. Evol. Microbiol.">
        <title>Glycomyces paridis sp. nov., isolated from the medicinal plant Paris polyphylla.</title>
        <authorList>
            <person name="Fang X.M."/>
            <person name="Bai J.L."/>
            <person name="Su J."/>
            <person name="Zhao L.L."/>
            <person name="Liu H.Y."/>
            <person name="Ma B.P."/>
            <person name="Zhang Y.Q."/>
            <person name="Yu L.Y."/>
        </authorList>
    </citation>
    <scope>NUCLEOTIDE SEQUENCE [LARGE SCALE GENOMIC DNA]</scope>
    <source>
        <strain evidence="5 6">CPCC 204357</strain>
    </source>
</reference>
<evidence type="ECO:0000256" key="3">
    <source>
        <dbReference type="ARBA" id="ARBA00022729"/>
    </source>
</evidence>
<gene>
    <name evidence="5" type="ORF">E9998_13640</name>
</gene>
<keyword evidence="2" id="KW-0813">Transport</keyword>
<dbReference type="InterPro" id="IPR000914">
    <property type="entry name" value="SBP_5_dom"/>
</dbReference>
<proteinExistence type="inferred from homology"/>
<dbReference type="InterPro" id="IPR039424">
    <property type="entry name" value="SBP_5"/>
</dbReference>
<dbReference type="PANTHER" id="PTHR30290">
    <property type="entry name" value="PERIPLASMIC BINDING COMPONENT OF ABC TRANSPORTER"/>
    <property type="match status" value="1"/>
</dbReference>
<dbReference type="Pfam" id="PF00496">
    <property type="entry name" value="SBP_bac_5"/>
    <property type="match status" value="1"/>
</dbReference>
<name>A0A4S8PCI1_9ACTN</name>
<dbReference type="Gene3D" id="3.10.105.10">
    <property type="entry name" value="Dipeptide-binding Protein, Domain 3"/>
    <property type="match status" value="1"/>
</dbReference>
<accession>A0A4S8PCI1</accession>
<dbReference type="AlphaFoldDB" id="A0A4S8PCI1"/>
<comment type="similarity">
    <text evidence="1">Belongs to the bacterial solute-binding protein 5 family.</text>
</comment>
<keyword evidence="3" id="KW-0732">Signal</keyword>
<dbReference type="RefSeq" id="WP_136530252.1">
    <property type="nucleotide sequence ID" value="NZ_STGX01000009.1"/>
</dbReference>
<dbReference type="PANTHER" id="PTHR30290:SF9">
    <property type="entry name" value="OLIGOPEPTIDE-BINDING PROTEIN APPA"/>
    <property type="match status" value="1"/>
</dbReference>
<dbReference type="GO" id="GO:1904680">
    <property type="term" value="F:peptide transmembrane transporter activity"/>
    <property type="evidence" value="ECO:0007669"/>
    <property type="project" value="TreeGrafter"/>
</dbReference>